<reference evidence="2" key="2">
    <citation type="submission" date="2023-06" db="EMBL/GenBank/DDBJ databases">
        <authorList>
            <consortium name="Lawrence Berkeley National Laboratory"/>
            <person name="Haridas S."/>
            <person name="Hensen N."/>
            <person name="Bonometti L."/>
            <person name="Westerberg I."/>
            <person name="Brannstrom I.O."/>
            <person name="Guillou S."/>
            <person name="Cros-Aarteil S."/>
            <person name="Calhoun S."/>
            <person name="Kuo A."/>
            <person name="Mondo S."/>
            <person name="Pangilinan J."/>
            <person name="Riley R."/>
            <person name="Labutti K."/>
            <person name="Andreopoulos B."/>
            <person name="Lipzen A."/>
            <person name="Chen C."/>
            <person name="Yanf M."/>
            <person name="Daum C."/>
            <person name="Ng V."/>
            <person name="Clum A."/>
            <person name="Steindorff A."/>
            <person name="Ohm R."/>
            <person name="Martin F."/>
            <person name="Silar P."/>
            <person name="Natvig D."/>
            <person name="Lalanne C."/>
            <person name="Gautier V."/>
            <person name="Ament-Velasquez S.L."/>
            <person name="Kruys A."/>
            <person name="Hutchinson M.I."/>
            <person name="Powell A.J."/>
            <person name="Barry K."/>
            <person name="Miller A.N."/>
            <person name="Grigoriev I.V."/>
            <person name="Debuchy R."/>
            <person name="Gladieux P."/>
            <person name="Thoren M.H."/>
            <person name="Johannesson H."/>
        </authorList>
    </citation>
    <scope>NUCLEOTIDE SEQUENCE</scope>
    <source>
        <strain evidence="2">CBS 958.72</strain>
    </source>
</reference>
<dbReference type="InterPro" id="IPR035186">
    <property type="entry name" value="DUF5308"/>
</dbReference>
<reference evidence="2" key="1">
    <citation type="journal article" date="2023" name="Mol. Phylogenet. Evol.">
        <title>Genome-scale phylogeny and comparative genomics of the fungal order Sordariales.</title>
        <authorList>
            <person name="Hensen N."/>
            <person name="Bonometti L."/>
            <person name="Westerberg I."/>
            <person name="Brannstrom I.O."/>
            <person name="Guillou S."/>
            <person name="Cros-Aarteil S."/>
            <person name="Calhoun S."/>
            <person name="Haridas S."/>
            <person name="Kuo A."/>
            <person name="Mondo S."/>
            <person name="Pangilinan J."/>
            <person name="Riley R."/>
            <person name="LaButti K."/>
            <person name="Andreopoulos B."/>
            <person name="Lipzen A."/>
            <person name="Chen C."/>
            <person name="Yan M."/>
            <person name="Daum C."/>
            <person name="Ng V."/>
            <person name="Clum A."/>
            <person name="Steindorff A."/>
            <person name="Ohm R.A."/>
            <person name="Martin F."/>
            <person name="Silar P."/>
            <person name="Natvig D.O."/>
            <person name="Lalanne C."/>
            <person name="Gautier V."/>
            <person name="Ament-Velasquez S.L."/>
            <person name="Kruys A."/>
            <person name="Hutchinson M.I."/>
            <person name="Powell A.J."/>
            <person name="Barry K."/>
            <person name="Miller A.N."/>
            <person name="Grigoriev I.V."/>
            <person name="Debuchy R."/>
            <person name="Gladieux P."/>
            <person name="Hiltunen Thoren M."/>
            <person name="Johannesson H."/>
        </authorList>
    </citation>
    <scope>NUCLEOTIDE SEQUENCE</scope>
    <source>
        <strain evidence="2">CBS 958.72</strain>
    </source>
</reference>
<dbReference type="Proteomes" id="UP001287356">
    <property type="component" value="Unassembled WGS sequence"/>
</dbReference>
<feature type="compositionally biased region" description="Polar residues" evidence="1">
    <location>
        <begin position="45"/>
        <end position="62"/>
    </location>
</feature>
<evidence type="ECO:0000313" key="2">
    <source>
        <dbReference type="EMBL" id="KAK3373576.1"/>
    </source>
</evidence>
<comment type="caution">
    <text evidence="2">The sequence shown here is derived from an EMBL/GenBank/DDBJ whole genome shotgun (WGS) entry which is preliminary data.</text>
</comment>
<accession>A0AAE0KCS9</accession>
<sequence>MASLPGDHPALSLHLCDDTLTPIISSAAFHSSTASTTITPDLDTASITSQTPPSGHTQPPNNSSSSSSSHVLARQRAVALSKLAATALAAQRTVSRLGLGAAVRIVIETADASGRSGAVVVNSFIESAIPSSSPSTIPSPPGPAAPLFEISNDNQTKPPMLVAVVVAPDAEHTAEAQQAASKLELIGRHLQLAWIEEQQKTSGNDDSLD</sequence>
<proteinExistence type="predicted"/>
<protein>
    <submittedName>
        <fullName evidence="2">Uncharacterized protein</fullName>
    </submittedName>
</protein>
<dbReference type="EMBL" id="JAULSN010000004">
    <property type="protein sequence ID" value="KAK3373576.1"/>
    <property type="molecule type" value="Genomic_DNA"/>
</dbReference>
<evidence type="ECO:0000313" key="3">
    <source>
        <dbReference type="Proteomes" id="UP001287356"/>
    </source>
</evidence>
<dbReference type="Pfam" id="PF17233">
    <property type="entry name" value="DUF5308"/>
    <property type="match status" value="1"/>
</dbReference>
<feature type="region of interest" description="Disordered" evidence="1">
    <location>
        <begin position="39"/>
        <end position="71"/>
    </location>
</feature>
<name>A0AAE0KCS9_9PEZI</name>
<gene>
    <name evidence="2" type="ORF">B0T24DRAFT_678989</name>
</gene>
<keyword evidence="3" id="KW-1185">Reference proteome</keyword>
<dbReference type="AlphaFoldDB" id="A0AAE0KCS9"/>
<organism evidence="2 3">
    <name type="scientific">Lasiosphaeria ovina</name>
    <dbReference type="NCBI Taxonomy" id="92902"/>
    <lineage>
        <taxon>Eukaryota</taxon>
        <taxon>Fungi</taxon>
        <taxon>Dikarya</taxon>
        <taxon>Ascomycota</taxon>
        <taxon>Pezizomycotina</taxon>
        <taxon>Sordariomycetes</taxon>
        <taxon>Sordariomycetidae</taxon>
        <taxon>Sordariales</taxon>
        <taxon>Lasiosphaeriaceae</taxon>
        <taxon>Lasiosphaeria</taxon>
    </lineage>
</organism>
<evidence type="ECO:0000256" key="1">
    <source>
        <dbReference type="SAM" id="MobiDB-lite"/>
    </source>
</evidence>